<evidence type="ECO:0000256" key="1">
    <source>
        <dbReference type="ARBA" id="ARBA00005078"/>
    </source>
</evidence>
<organism evidence="9 10">
    <name type="scientific">Amorphotheca resinae ATCC 22711</name>
    <dbReference type="NCBI Taxonomy" id="857342"/>
    <lineage>
        <taxon>Eukaryota</taxon>
        <taxon>Fungi</taxon>
        <taxon>Dikarya</taxon>
        <taxon>Ascomycota</taxon>
        <taxon>Pezizomycotina</taxon>
        <taxon>Leotiomycetes</taxon>
        <taxon>Helotiales</taxon>
        <taxon>Amorphothecaceae</taxon>
        <taxon>Amorphotheca</taxon>
    </lineage>
</organism>
<dbReference type="SUPFAM" id="SSF63862">
    <property type="entry name" value="Thiamin pyrophosphokinase, substrate-binding domain"/>
    <property type="match status" value="1"/>
</dbReference>
<dbReference type="Proteomes" id="UP000241818">
    <property type="component" value="Unassembled WGS sequence"/>
</dbReference>
<dbReference type="GO" id="GO:0006772">
    <property type="term" value="P:thiamine metabolic process"/>
    <property type="evidence" value="ECO:0007669"/>
    <property type="project" value="InterPro"/>
</dbReference>
<evidence type="ECO:0000256" key="4">
    <source>
        <dbReference type="ARBA" id="ARBA00022741"/>
    </source>
</evidence>
<protein>
    <recommendedName>
        <fullName evidence="7">Thiamine pyrophosphokinase</fullName>
        <ecNumber evidence="7">2.7.6.2</ecNumber>
    </recommendedName>
</protein>
<feature type="domain" description="Thiamin pyrophosphokinase thiamin-binding" evidence="8">
    <location>
        <begin position="204"/>
        <end position="273"/>
    </location>
</feature>
<dbReference type="EMBL" id="KZ679012">
    <property type="protein sequence ID" value="PSS17050.1"/>
    <property type="molecule type" value="Genomic_DNA"/>
</dbReference>
<comment type="similarity">
    <text evidence="2 7">Belongs to the thiamine pyrophosphokinase family.</text>
</comment>
<dbReference type="PANTHER" id="PTHR13622:SF8">
    <property type="entry name" value="THIAMIN PYROPHOSPHOKINASE 1"/>
    <property type="match status" value="1"/>
</dbReference>
<dbReference type="FunCoup" id="A0A2T3B0X4">
    <property type="interactions" value="286"/>
</dbReference>
<dbReference type="CDD" id="cd07995">
    <property type="entry name" value="TPK"/>
    <property type="match status" value="1"/>
</dbReference>
<dbReference type="GO" id="GO:0009229">
    <property type="term" value="P:thiamine diphosphate biosynthetic process"/>
    <property type="evidence" value="ECO:0007669"/>
    <property type="project" value="UniProtKB-UniRule"/>
</dbReference>
<comment type="pathway">
    <text evidence="1 7">Cofactor biosynthesis; thiamine diphosphate biosynthesis; thiamine diphosphate from thiamine: step 1/1.</text>
</comment>
<evidence type="ECO:0000256" key="3">
    <source>
        <dbReference type="ARBA" id="ARBA00022679"/>
    </source>
</evidence>
<dbReference type="InterPro" id="IPR016966">
    <property type="entry name" value="Thiamin_pyrophosphokinase_euk"/>
</dbReference>
<dbReference type="UniPathway" id="UPA00060">
    <property type="reaction ID" value="UER00597"/>
</dbReference>
<keyword evidence="10" id="KW-1185">Reference proteome</keyword>
<evidence type="ECO:0000256" key="6">
    <source>
        <dbReference type="ARBA" id="ARBA00022840"/>
    </source>
</evidence>
<reference evidence="9 10" key="1">
    <citation type="journal article" date="2018" name="New Phytol.">
        <title>Comparative genomics and transcriptomics depict ericoid mycorrhizal fungi as versatile saprotrophs and plant mutualists.</title>
        <authorList>
            <person name="Martino E."/>
            <person name="Morin E."/>
            <person name="Grelet G.A."/>
            <person name="Kuo A."/>
            <person name="Kohler A."/>
            <person name="Daghino S."/>
            <person name="Barry K.W."/>
            <person name="Cichocki N."/>
            <person name="Clum A."/>
            <person name="Dockter R.B."/>
            <person name="Hainaut M."/>
            <person name="Kuo R.C."/>
            <person name="LaButti K."/>
            <person name="Lindahl B.D."/>
            <person name="Lindquist E.A."/>
            <person name="Lipzen A."/>
            <person name="Khouja H.R."/>
            <person name="Magnuson J."/>
            <person name="Murat C."/>
            <person name="Ohm R.A."/>
            <person name="Singer S.W."/>
            <person name="Spatafora J.W."/>
            <person name="Wang M."/>
            <person name="Veneault-Fourrey C."/>
            <person name="Henrissat B."/>
            <person name="Grigoriev I.V."/>
            <person name="Martin F.M."/>
            <person name="Perotto S."/>
        </authorList>
    </citation>
    <scope>NUCLEOTIDE SEQUENCE [LARGE SCALE GENOMIC DNA]</scope>
    <source>
        <strain evidence="9 10">ATCC 22711</strain>
    </source>
</reference>
<sequence length="282" mass="31042">MAEAAETVTWYPSAIFSDDAGEYKGFGLIVLNQPLELRAAFYSKVWRNAVYHVGADGGANRVHDLAAPQDLAGALSLDTVIGDLDSLRPEIREYWLEHGSELISYGDQYSTDFTKAVRYIKTFEVPKDATFTPSRSEARQAALRKVKGGPKIRDIVCLGGLGGRVDQGLSTLHHLFTFQKEPGYTAGKMFLLSSEAITFVLKAGTHRIQVRDGSSNLGLGKHIGIIPLKEPSIITTHGLEWDVTDWLTEFGGQVSTSNHVREDWVTIETSKDVLFTIDLDVA</sequence>
<dbReference type="EC" id="2.7.6.2" evidence="7"/>
<keyword evidence="5 7" id="KW-0418">Kinase</keyword>
<evidence type="ECO:0000256" key="5">
    <source>
        <dbReference type="ARBA" id="ARBA00022777"/>
    </source>
</evidence>
<dbReference type="Gene3D" id="3.40.50.10240">
    <property type="entry name" value="Thiamin pyrophosphokinase, catalytic domain"/>
    <property type="match status" value="1"/>
</dbReference>
<dbReference type="Pfam" id="PF04263">
    <property type="entry name" value="TPK_catalytic"/>
    <property type="match status" value="1"/>
</dbReference>
<dbReference type="GO" id="GO:0005524">
    <property type="term" value="F:ATP binding"/>
    <property type="evidence" value="ECO:0007669"/>
    <property type="project" value="UniProtKB-UniRule"/>
</dbReference>
<dbReference type="GO" id="GO:0016301">
    <property type="term" value="F:kinase activity"/>
    <property type="evidence" value="ECO:0007669"/>
    <property type="project" value="UniProtKB-UniRule"/>
</dbReference>
<accession>A0A2T3B0X4</accession>
<dbReference type="InterPro" id="IPR007371">
    <property type="entry name" value="TPK_catalytic"/>
</dbReference>
<gene>
    <name evidence="9" type="ORF">M430DRAFT_35614</name>
</gene>
<evidence type="ECO:0000313" key="10">
    <source>
        <dbReference type="Proteomes" id="UP000241818"/>
    </source>
</evidence>
<dbReference type="SMART" id="SM00983">
    <property type="entry name" value="TPK_B1_binding"/>
    <property type="match status" value="1"/>
</dbReference>
<evidence type="ECO:0000256" key="2">
    <source>
        <dbReference type="ARBA" id="ARBA00006785"/>
    </source>
</evidence>
<evidence type="ECO:0000256" key="7">
    <source>
        <dbReference type="PIRNR" id="PIRNR031057"/>
    </source>
</evidence>
<dbReference type="STRING" id="857342.A0A2T3B0X4"/>
<dbReference type="InterPro" id="IPR006282">
    <property type="entry name" value="Thi_PPkinase"/>
</dbReference>
<comment type="catalytic activity">
    <reaction evidence="7">
        <text>thiamine + ATP = thiamine diphosphate + AMP + H(+)</text>
        <dbReference type="Rhea" id="RHEA:11576"/>
        <dbReference type="ChEBI" id="CHEBI:15378"/>
        <dbReference type="ChEBI" id="CHEBI:18385"/>
        <dbReference type="ChEBI" id="CHEBI:30616"/>
        <dbReference type="ChEBI" id="CHEBI:58937"/>
        <dbReference type="ChEBI" id="CHEBI:456215"/>
    </reaction>
</comment>
<dbReference type="AlphaFoldDB" id="A0A2T3B0X4"/>
<dbReference type="InterPro" id="IPR007373">
    <property type="entry name" value="Thiamin_PyroPKinase_B1-bd"/>
</dbReference>
<dbReference type="InterPro" id="IPR036759">
    <property type="entry name" value="TPK_catalytic_sf"/>
</dbReference>
<dbReference type="RefSeq" id="XP_024720558.1">
    <property type="nucleotide sequence ID" value="XM_024866774.1"/>
</dbReference>
<dbReference type="PIRSF" id="PIRSF031057">
    <property type="entry name" value="Thiamin_pyrophosphokinase"/>
    <property type="match status" value="1"/>
</dbReference>
<dbReference type="Pfam" id="PF04265">
    <property type="entry name" value="TPK_B1_binding"/>
    <property type="match status" value="1"/>
</dbReference>
<proteinExistence type="inferred from homology"/>
<dbReference type="GO" id="GO:0004788">
    <property type="term" value="F:thiamine diphosphokinase activity"/>
    <property type="evidence" value="ECO:0007669"/>
    <property type="project" value="UniProtKB-UniRule"/>
</dbReference>
<name>A0A2T3B0X4_AMORE</name>
<dbReference type="GeneID" id="36574855"/>
<evidence type="ECO:0000313" key="9">
    <source>
        <dbReference type="EMBL" id="PSS17050.1"/>
    </source>
</evidence>
<dbReference type="GO" id="GO:0030975">
    <property type="term" value="F:thiamine binding"/>
    <property type="evidence" value="ECO:0007669"/>
    <property type="project" value="UniProtKB-UniRule"/>
</dbReference>
<dbReference type="SUPFAM" id="SSF63999">
    <property type="entry name" value="Thiamin pyrophosphokinase, catalytic domain"/>
    <property type="match status" value="1"/>
</dbReference>
<evidence type="ECO:0000259" key="8">
    <source>
        <dbReference type="SMART" id="SM00983"/>
    </source>
</evidence>
<dbReference type="PANTHER" id="PTHR13622">
    <property type="entry name" value="THIAMIN PYROPHOSPHOKINASE"/>
    <property type="match status" value="1"/>
</dbReference>
<keyword evidence="6 7" id="KW-0067">ATP-binding</keyword>
<dbReference type="InterPro" id="IPR036371">
    <property type="entry name" value="TPK_B1-bd_sf"/>
</dbReference>
<keyword evidence="4 7" id="KW-0547">Nucleotide-binding</keyword>
<dbReference type="OrthoDB" id="25149at2759"/>
<keyword evidence="3 7" id="KW-0808">Transferase</keyword>
<dbReference type="InParanoid" id="A0A2T3B0X4"/>
<dbReference type="NCBIfam" id="TIGR01378">
    <property type="entry name" value="thi_PPkinase"/>
    <property type="match status" value="1"/>
</dbReference>